<proteinExistence type="predicted"/>
<sequence>MDSEKLLRHIKTCSGGEEAGEDVAVVGSGGSQAYLARRHAARTTDRDETSEDLHEEVRRLRRRVGRLERALGERPPAGGAQVAAGDHPSLTTCDSCGIVLHRFGPDGSRDCPKCRHGVLRTL</sequence>
<comment type="caution">
    <text evidence="2">The sequence shown here is derived from an EMBL/GenBank/DDBJ whole genome shotgun (WGS) entry which is preliminary data.</text>
</comment>
<protein>
    <submittedName>
        <fullName evidence="2">Uncharacterized protein</fullName>
    </submittedName>
</protein>
<dbReference type="AlphaFoldDB" id="A0ABD5UB73"/>
<dbReference type="EMBL" id="JBHSXM010000001">
    <property type="protein sequence ID" value="MFC6836004.1"/>
    <property type="molecule type" value="Genomic_DNA"/>
</dbReference>
<name>A0ABD5UB73_9EURY</name>
<dbReference type="RefSeq" id="WP_304447698.1">
    <property type="nucleotide sequence ID" value="NZ_JARRAH010000001.1"/>
</dbReference>
<evidence type="ECO:0000256" key="1">
    <source>
        <dbReference type="SAM" id="MobiDB-lite"/>
    </source>
</evidence>
<dbReference type="Proteomes" id="UP001596406">
    <property type="component" value="Unassembled WGS sequence"/>
</dbReference>
<evidence type="ECO:0000313" key="2">
    <source>
        <dbReference type="EMBL" id="MFC6836004.1"/>
    </source>
</evidence>
<feature type="region of interest" description="Disordered" evidence="1">
    <location>
        <begin position="67"/>
        <end position="86"/>
    </location>
</feature>
<accession>A0ABD5UB73</accession>
<reference evidence="2 3" key="1">
    <citation type="journal article" date="2019" name="Int. J. Syst. Evol. Microbiol.">
        <title>The Global Catalogue of Microorganisms (GCM) 10K type strain sequencing project: providing services to taxonomists for standard genome sequencing and annotation.</title>
        <authorList>
            <consortium name="The Broad Institute Genomics Platform"/>
            <consortium name="The Broad Institute Genome Sequencing Center for Infectious Disease"/>
            <person name="Wu L."/>
            <person name="Ma J."/>
        </authorList>
    </citation>
    <scope>NUCLEOTIDE SEQUENCE [LARGE SCALE GENOMIC DNA]</scope>
    <source>
        <strain evidence="2 3">PSRA2</strain>
    </source>
</reference>
<keyword evidence="3" id="KW-1185">Reference proteome</keyword>
<organism evidence="2 3">
    <name type="scientific">Halomarina ordinaria</name>
    <dbReference type="NCBI Taxonomy" id="3033939"/>
    <lineage>
        <taxon>Archaea</taxon>
        <taxon>Methanobacteriati</taxon>
        <taxon>Methanobacteriota</taxon>
        <taxon>Stenosarchaea group</taxon>
        <taxon>Halobacteria</taxon>
        <taxon>Halobacteriales</taxon>
        <taxon>Natronomonadaceae</taxon>
        <taxon>Halomarina</taxon>
    </lineage>
</organism>
<gene>
    <name evidence="2" type="ORF">ACFQHK_05725</name>
</gene>
<evidence type="ECO:0000313" key="3">
    <source>
        <dbReference type="Proteomes" id="UP001596406"/>
    </source>
</evidence>